<proteinExistence type="predicted"/>
<feature type="non-terminal residue" evidence="2">
    <location>
        <position position="44"/>
    </location>
</feature>
<protein>
    <submittedName>
        <fullName evidence="2">Uncharacterized protein</fullName>
    </submittedName>
</protein>
<feature type="region of interest" description="Disordered" evidence="1">
    <location>
        <begin position="1"/>
        <end position="20"/>
    </location>
</feature>
<evidence type="ECO:0000256" key="1">
    <source>
        <dbReference type="SAM" id="MobiDB-lite"/>
    </source>
</evidence>
<dbReference type="EMBL" id="UINC01154522">
    <property type="protein sequence ID" value="SVD49861.1"/>
    <property type="molecule type" value="Genomic_DNA"/>
</dbReference>
<name>A0A382VVC5_9ZZZZ</name>
<gene>
    <name evidence="2" type="ORF">METZ01_LOCUS402715</name>
</gene>
<reference evidence="2" key="1">
    <citation type="submission" date="2018-05" db="EMBL/GenBank/DDBJ databases">
        <authorList>
            <person name="Lanie J.A."/>
            <person name="Ng W.-L."/>
            <person name="Kazmierczak K.M."/>
            <person name="Andrzejewski T.M."/>
            <person name="Davidsen T.M."/>
            <person name="Wayne K.J."/>
            <person name="Tettelin H."/>
            <person name="Glass J.I."/>
            <person name="Rusch D."/>
            <person name="Podicherti R."/>
            <person name="Tsui H.-C.T."/>
            <person name="Winkler M.E."/>
        </authorList>
    </citation>
    <scope>NUCLEOTIDE SEQUENCE</scope>
</reference>
<evidence type="ECO:0000313" key="2">
    <source>
        <dbReference type="EMBL" id="SVD49861.1"/>
    </source>
</evidence>
<dbReference type="AlphaFoldDB" id="A0A382VVC5"/>
<accession>A0A382VVC5</accession>
<sequence>MVTESRLSGTPMEKAPEPVLGTELIPAERYTSEEYRKLEWDRMW</sequence>
<organism evidence="2">
    <name type="scientific">marine metagenome</name>
    <dbReference type="NCBI Taxonomy" id="408172"/>
    <lineage>
        <taxon>unclassified sequences</taxon>
        <taxon>metagenomes</taxon>
        <taxon>ecological metagenomes</taxon>
    </lineage>
</organism>